<protein>
    <recommendedName>
        <fullName evidence="3">Tetratricopeptide repeat-containing protein</fullName>
    </recommendedName>
</protein>
<evidence type="ECO:0008006" key="3">
    <source>
        <dbReference type="Google" id="ProtNLM"/>
    </source>
</evidence>
<accession>A0A921NAX9</accession>
<evidence type="ECO:0000313" key="1">
    <source>
        <dbReference type="EMBL" id="HJH11096.1"/>
    </source>
</evidence>
<dbReference type="Gene3D" id="1.25.40.10">
    <property type="entry name" value="Tetratricopeptide repeat domain"/>
    <property type="match status" value="1"/>
</dbReference>
<comment type="caution">
    <text evidence="1">The sequence shown here is derived from an EMBL/GenBank/DDBJ whole genome shotgun (WGS) entry which is preliminary data.</text>
</comment>
<dbReference type="SUPFAM" id="SSF48452">
    <property type="entry name" value="TPR-like"/>
    <property type="match status" value="1"/>
</dbReference>
<evidence type="ECO:0000313" key="2">
    <source>
        <dbReference type="Proteomes" id="UP000700212"/>
    </source>
</evidence>
<reference evidence="1" key="1">
    <citation type="journal article" date="2021" name="PeerJ">
        <title>Extensive microbial diversity within the chicken gut microbiome revealed by metagenomics and culture.</title>
        <authorList>
            <person name="Gilroy R."/>
            <person name="Ravi A."/>
            <person name="Getino M."/>
            <person name="Pursley I."/>
            <person name="Horton D.L."/>
            <person name="Alikhan N.F."/>
            <person name="Baker D."/>
            <person name="Gharbi K."/>
            <person name="Hall N."/>
            <person name="Watson M."/>
            <person name="Adriaenssens E.M."/>
            <person name="Foster-Nyarko E."/>
            <person name="Jarju S."/>
            <person name="Secka A."/>
            <person name="Antonio M."/>
            <person name="Oren A."/>
            <person name="Chaudhuri R.R."/>
            <person name="La Ragione R."/>
            <person name="Hildebrand F."/>
            <person name="Pallen M.J."/>
        </authorList>
    </citation>
    <scope>NUCLEOTIDE SEQUENCE</scope>
    <source>
        <strain evidence="1">CHK160-4876</strain>
    </source>
</reference>
<sequence>MKEIKAFITTIADGTSDALQEEEVLQAFVAQQANVVTLTNLAYYYAEEAEDFSKALHYIERAILQKPVTPQPFMIYSYVLVKLERYEEALSLVEYVYKHAPSQAAYYNVAGAYYRNERYLEAGRAYELAGANYTYQAAMAYSKAGDTTKATQLLAMIPQDEPLARADVYVLLERYDDALVEMDKALPGYTLDTWCFVHLQLAKRVAPERYTALYAHYEQLLQAELCETQQQNIDEWTTEQDIE</sequence>
<dbReference type="AlphaFoldDB" id="A0A921NAX9"/>
<dbReference type="EMBL" id="DYTV01000065">
    <property type="protein sequence ID" value="HJH11096.1"/>
    <property type="molecule type" value="Genomic_DNA"/>
</dbReference>
<proteinExistence type="predicted"/>
<dbReference type="Proteomes" id="UP000700212">
    <property type="component" value="Unassembled WGS sequence"/>
</dbReference>
<gene>
    <name evidence="1" type="ORF">K8V30_05250</name>
</gene>
<name>A0A921NAX9_9BACL</name>
<organism evidence="1 2">
    <name type="scientific">Metalysinibacillus jejuensis</name>
    <dbReference type="NCBI Taxonomy" id="914327"/>
    <lineage>
        <taxon>Bacteria</taxon>
        <taxon>Bacillati</taxon>
        <taxon>Bacillota</taxon>
        <taxon>Bacilli</taxon>
        <taxon>Bacillales</taxon>
        <taxon>Caryophanaceae</taxon>
        <taxon>Metalysinibacillus</taxon>
    </lineage>
</organism>
<reference evidence="1" key="2">
    <citation type="submission" date="2021-09" db="EMBL/GenBank/DDBJ databases">
        <authorList>
            <person name="Gilroy R."/>
        </authorList>
    </citation>
    <scope>NUCLEOTIDE SEQUENCE</scope>
    <source>
        <strain evidence="1">CHK160-4876</strain>
    </source>
</reference>
<dbReference type="InterPro" id="IPR011990">
    <property type="entry name" value="TPR-like_helical_dom_sf"/>
</dbReference>